<evidence type="ECO:0000256" key="8">
    <source>
        <dbReference type="RuleBase" id="RU366044"/>
    </source>
</evidence>
<evidence type="ECO:0000256" key="6">
    <source>
        <dbReference type="ARBA" id="ARBA00023242"/>
    </source>
</evidence>
<dbReference type="GO" id="GO:0001096">
    <property type="term" value="F:TFIIF-class transcription factor complex binding"/>
    <property type="evidence" value="ECO:0007669"/>
    <property type="project" value="TreeGrafter"/>
</dbReference>
<keyword evidence="3 8" id="KW-0805">Transcription regulation</keyword>
<evidence type="ECO:0000256" key="5">
    <source>
        <dbReference type="ARBA" id="ARBA00023163"/>
    </source>
</evidence>
<evidence type="ECO:0000313" key="11">
    <source>
        <dbReference type="Proteomes" id="UP000272942"/>
    </source>
</evidence>
<feature type="region of interest" description="Disordered" evidence="9">
    <location>
        <begin position="201"/>
        <end position="586"/>
    </location>
</feature>
<comment type="function">
    <text evidence="7 8">TFIIF is a general transcription initiation factor that binds to RNA polymerase II and helps to recruit it to the initiation complex in collaboration with TFIIB. It promotes transcription elongation.</text>
</comment>
<keyword evidence="6 8" id="KW-0539">Nucleus</keyword>
<feature type="compositionally biased region" description="Acidic residues" evidence="9">
    <location>
        <begin position="331"/>
        <end position="355"/>
    </location>
</feature>
<dbReference type="SUPFAM" id="SSF46785">
    <property type="entry name" value="Winged helix' DNA-binding domain"/>
    <property type="match status" value="1"/>
</dbReference>
<keyword evidence="4 8" id="KW-0238">DNA-binding</keyword>
<evidence type="ECO:0000256" key="3">
    <source>
        <dbReference type="ARBA" id="ARBA00023015"/>
    </source>
</evidence>
<feature type="compositionally biased region" description="Low complexity" evidence="9">
    <location>
        <begin position="476"/>
        <end position="499"/>
    </location>
</feature>
<accession>A0A183AE31</accession>
<dbReference type="OrthoDB" id="417891at2759"/>
<protein>
    <recommendedName>
        <fullName evidence="8">Transcription initiation factor IIF subunit alpha</fullName>
    </recommendedName>
</protein>
<dbReference type="GO" id="GO:0003677">
    <property type="term" value="F:DNA binding"/>
    <property type="evidence" value="ECO:0007669"/>
    <property type="project" value="UniProtKB-KW"/>
</dbReference>
<evidence type="ECO:0000256" key="2">
    <source>
        <dbReference type="ARBA" id="ARBA00005249"/>
    </source>
</evidence>
<organism evidence="12">
    <name type="scientific">Echinostoma caproni</name>
    <dbReference type="NCBI Taxonomy" id="27848"/>
    <lineage>
        <taxon>Eukaryota</taxon>
        <taxon>Metazoa</taxon>
        <taxon>Spiralia</taxon>
        <taxon>Lophotrochozoa</taxon>
        <taxon>Platyhelminthes</taxon>
        <taxon>Trematoda</taxon>
        <taxon>Digenea</taxon>
        <taxon>Plagiorchiida</taxon>
        <taxon>Echinostomata</taxon>
        <taxon>Echinostomatoidea</taxon>
        <taxon>Echinostomatidae</taxon>
        <taxon>Echinostoma</taxon>
    </lineage>
</organism>
<feature type="compositionally biased region" description="Basic and acidic residues" evidence="9">
    <location>
        <begin position="363"/>
        <end position="376"/>
    </location>
</feature>
<feature type="compositionally biased region" description="Basic residues" evidence="9">
    <location>
        <begin position="312"/>
        <end position="325"/>
    </location>
</feature>
<reference evidence="10 11" key="2">
    <citation type="submission" date="2018-11" db="EMBL/GenBank/DDBJ databases">
        <authorList>
            <consortium name="Pathogen Informatics"/>
        </authorList>
    </citation>
    <scope>NUCLEOTIDE SEQUENCE [LARGE SCALE GENOMIC DNA]</scope>
    <source>
        <strain evidence="10 11">Egypt</strain>
    </source>
</reference>
<feature type="compositionally biased region" description="Polar residues" evidence="9">
    <location>
        <begin position="201"/>
        <end position="210"/>
    </location>
</feature>
<dbReference type="AlphaFoldDB" id="A0A183AE31"/>
<evidence type="ECO:0000313" key="10">
    <source>
        <dbReference type="EMBL" id="VDP74876.1"/>
    </source>
</evidence>
<evidence type="ECO:0000256" key="7">
    <source>
        <dbReference type="ARBA" id="ARBA00025232"/>
    </source>
</evidence>
<evidence type="ECO:0000256" key="1">
    <source>
        <dbReference type="ARBA" id="ARBA00004123"/>
    </source>
</evidence>
<dbReference type="GO" id="GO:0005674">
    <property type="term" value="C:transcription factor TFIIF complex"/>
    <property type="evidence" value="ECO:0007669"/>
    <property type="project" value="TreeGrafter"/>
</dbReference>
<dbReference type="PANTHER" id="PTHR13011">
    <property type="entry name" value="TFIIF-ALPHA"/>
    <property type="match status" value="1"/>
</dbReference>
<reference evidence="12" key="1">
    <citation type="submission" date="2016-06" db="UniProtKB">
        <authorList>
            <consortium name="WormBaseParasite"/>
        </authorList>
    </citation>
    <scope>IDENTIFICATION</scope>
</reference>
<evidence type="ECO:0000256" key="4">
    <source>
        <dbReference type="ARBA" id="ARBA00023125"/>
    </source>
</evidence>
<dbReference type="InterPro" id="IPR036390">
    <property type="entry name" value="WH_DNA-bd_sf"/>
</dbReference>
<dbReference type="GO" id="GO:0006367">
    <property type="term" value="P:transcription initiation at RNA polymerase II promoter"/>
    <property type="evidence" value="ECO:0007669"/>
    <property type="project" value="InterPro"/>
</dbReference>
<dbReference type="WBParaSite" id="ECPE_0000522801-mRNA-1">
    <property type="protein sequence ID" value="ECPE_0000522801-mRNA-1"/>
    <property type="gene ID" value="ECPE_0000522801"/>
</dbReference>
<dbReference type="Proteomes" id="UP000272942">
    <property type="component" value="Unassembled WGS sequence"/>
</dbReference>
<feature type="compositionally biased region" description="Acidic residues" evidence="9">
    <location>
        <begin position="412"/>
        <end position="421"/>
    </location>
</feature>
<evidence type="ECO:0000313" key="12">
    <source>
        <dbReference type="WBParaSite" id="ECPE_0000522801-mRNA-1"/>
    </source>
</evidence>
<name>A0A183AE31_9TREM</name>
<sequence>MRGSVRVPNRRDKRFSVLRFHSADRPDLSSGLEVFMQRENNLKQYRSVNNMTDLPDRGAGSEFGREAKEEARLKKYGIVRESYRPDDQPWIMTVGKGKTGRRRFKGVKEGSVSNNVEYFVFCQCKDGNFDAYPVHAWYKMNPEINYRFLREDEAEVEYSRLNKTMNLFSVMIKRKLTDGEEDDALLDREIGKELKYLSGVNESRSNTEGEPSSARVTKEAKGSGPGSAGRRTTDRSLKLTDLEELDHASDADDDEDDEEEDENEVGDGADTSKGSGKKRATDLTVKTKRPMSAAERARLLRKKQRDAAIVSRMRRLVKKRKKKTRVLGSSSEEDDPMEEAQDESEVDDHEGDEVDYMTNSSSDEEKLSEEEREKIYVETGVDEEAGLKALLTDLSGDEEDEEDDGKSRTAEDADDVGDESTMDGGETSTRKRRPVDDDRGDGGVSLPGTSQNDLPDGSGKLHRVRKKKTDDDGAASVSSSSSSSSSIDGESSSYSSSSSDMEADANEKAKRNSKKAAVFQKLSESIHGTTSATSSASGAANESVDGTLKRRPPLDIGVNSTGGSASTAPPALKKSRLDPASGAGNVPCDSELMSTVRKYLMRKPITVTELLRKIRVRKLVGKNEDAKTALANVLRQLRPIKQIINGQPTLSLKH</sequence>
<keyword evidence="11" id="KW-1185">Reference proteome</keyword>
<feature type="compositionally biased region" description="Low complexity" evidence="9">
    <location>
        <begin position="528"/>
        <end position="540"/>
    </location>
</feature>
<comment type="subcellular location">
    <subcellularLocation>
        <location evidence="1 8">Nucleus</location>
    </subcellularLocation>
</comment>
<keyword evidence="5 8" id="KW-0804">Transcription</keyword>
<feature type="compositionally biased region" description="Basic and acidic residues" evidence="9">
    <location>
        <begin position="231"/>
        <end position="250"/>
    </location>
</feature>
<comment type="similarity">
    <text evidence="2 8">Belongs to the TFIIF alpha subunit family.</text>
</comment>
<dbReference type="PANTHER" id="PTHR13011:SF0">
    <property type="entry name" value="GENERAL TRANSCRIPTION FACTOR IIF SUBUNIT 1"/>
    <property type="match status" value="1"/>
</dbReference>
<feature type="compositionally biased region" description="Acidic residues" evidence="9">
    <location>
        <begin position="395"/>
        <end position="404"/>
    </location>
</feature>
<feature type="compositionally biased region" description="Acidic residues" evidence="9">
    <location>
        <begin position="251"/>
        <end position="267"/>
    </location>
</feature>
<dbReference type="Pfam" id="PF05793">
    <property type="entry name" value="TFIIF_alpha"/>
    <property type="match status" value="1"/>
</dbReference>
<dbReference type="SUPFAM" id="SSF50916">
    <property type="entry name" value="Rap30/74 interaction domains"/>
    <property type="match status" value="1"/>
</dbReference>
<dbReference type="InterPro" id="IPR011039">
    <property type="entry name" value="TFIIF_interaction"/>
</dbReference>
<dbReference type="Gene3D" id="1.10.10.10">
    <property type="entry name" value="Winged helix-like DNA-binding domain superfamily/Winged helix DNA-binding domain"/>
    <property type="match status" value="1"/>
</dbReference>
<dbReference type="GO" id="GO:0032968">
    <property type="term" value="P:positive regulation of transcription elongation by RNA polymerase II"/>
    <property type="evidence" value="ECO:0007669"/>
    <property type="project" value="InterPro"/>
</dbReference>
<proteinExistence type="inferred from homology"/>
<evidence type="ECO:0000256" key="9">
    <source>
        <dbReference type="SAM" id="MobiDB-lite"/>
    </source>
</evidence>
<dbReference type="GO" id="GO:0016251">
    <property type="term" value="F:RNA polymerase II general transcription initiation factor activity"/>
    <property type="evidence" value="ECO:0007669"/>
    <property type="project" value="TreeGrafter"/>
</dbReference>
<dbReference type="InterPro" id="IPR036388">
    <property type="entry name" value="WH-like_DNA-bd_sf"/>
</dbReference>
<dbReference type="InterPro" id="IPR008851">
    <property type="entry name" value="TFIIF-alpha"/>
</dbReference>
<gene>
    <name evidence="10" type="ORF">ECPE_LOCUS5216</name>
</gene>
<dbReference type="EMBL" id="UZAN01042063">
    <property type="protein sequence ID" value="VDP74876.1"/>
    <property type="molecule type" value="Genomic_DNA"/>
</dbReference>
<feature type="compositionally biased region" description="Polar residues" evidence="9">
    <location>
        <begin position="558"/>
        <end position="567"/>
    </location>
</feature>